<evidence type="ECO:0000313" key="4">
    <source>
        <dbReference type="Proteomes" id="UP001595880"/>
    </source>
</evidence>
<dbReference type="EMBL" id="JBHSDV010000001">
    <property type="protein sequence ID" value="MFC4386806.1"/>
    <property type="molecule type" value="Genomic_DNA"/>
</dbReference>
<keyword evidence="4" id="KW-1185">Reference proteome</keyword>
<protein>
    <submittedName>
        <fullName evidence="3">PH domain-containing protein</fullName>
    </submittedName>
</protein>
<dbReference type="PANTHER" id="PTHR34473:SF2">
    <property type="entry name" value="UPF0699 TRANSMEMBRANE PROTEIN YDBT"/>
    <property type="match status" value="1"/>
</dbReference>
<dbReference type="InterPro" id="IPR014529">
    <property type="entry name" value="UCP026631"/>
</dbReference>
<keyword evidence="1" id="KW-0812">Transmembrane</keyword>
<dbReference type="RefSeq" id="WP_390195769.1">
    <property type="nucleotide sequence ID" value="NZ_JBHSDV010000001.1"/>
</dbReference>
<feature type="domain" description="YdbS-like PH" evidence="2">
    <location>
        <begin position="398"/>
        <end position="478"/>
    </location>
</feature>
<dbReference type="Proteomes" id="UP001595880">
    <property type="component" value="Unassembled WGS sequence"/>
</dbReference>
<evidence type="ECO:0000256" key="1">
    <source>
        <dbReference type="SAM" id="Phobius"/>
    </source>
</evidence>
<accession>A0ABV8VST1</accession>
<reference evidence="4" key="1">
    <citation type="journal article" date="2019" name="Int. J. Syst. Evol. Microbiol.">
        <title>The Global Catalogue of Microorganisms (GCM) 10K type strain sequencing project: providing services to taxonomists for standard genome sequencing and annotation.</title>
        <authorList>
            <consortium name="The Broad Institute Genomics Platform"/>
            <consortium name="The Broad Institute Genome Sequencing Center for Infectious Disease"/>
            <person name="Wu L."/>
            <person name="Ma J."/>
        </authorList>
    </citation>
    <scope>NUCLEOTIDE SEQUENCE [LARGE SCALE GENOMIC DNA]</scope>
    <source>
        <strain evidence="4">KACC 14058</strain>
    </source>
</reference>
<name>A0ABV8VST1_9BACI</name>
<feature type="transmembrane region" description="Helical" evidence="1">
    <location>
        <begin position="40"/>
        <end position="60"/>
    </location>
</feature>
<dbReference type="PIRSF" id="PIRSF026631">
    <property type="entry name" value="UCP026631"/>
    <property type="match status" value="1"/>
</dbReference>
<sequence>MSEPKRIHPIGMLLSIFKIIKQTALSYLPLLIIAISSKQWMYILIGAIAILVFLLVYTFLSWWRYTYLLEEDQIRIEQGIIVRKKRTISKHRIQSIDLSQNLIHRIFGLTKVQIETAGSDHNIDASLHAVTMEEGRYVHDQLKYNKQMKEQLSDEAEGHNLEMKEQPAHPFKKVTPRALIIAGSTSGSFGIILGLFAIGFSELETFIPDHFYNQATAWVMAQALQVLIALAIVVFIFIWVLGIVTTLIQYWDFTVTRYEKELYITRGLIEKKQSTIPLKRIQAIGMKESILRQPLGYASLYVEIASGEISQNGETTTLLFPLMKKAKVKDFLQEVLPEYDYTIDQPTSLPKRSLPYYLIRSILFPLLATIILAFTLLEWVYIPIIATILAAVFGYWQYKTVKFQLEKDYLFVQSRLLSRDTVIVKHSRIQSMQKKQHFLHRKQQLASINIAILNKFVGRHITIREMELDEAYQIADWYSYQKK</sequence>
<feature type="domain" description="YdbS-like PH" evidence="2">
    <location>
        <begin position="251"/>
        <end position="329"/>
    </location>
</feature>
<evidence type="ECO:0000313" key="3">
    <source>
        <dbReference type="EMBL" id="MFC4386806.1"/>
    </source>
</evidence>
<feature type="transmembrane region" description="Helical" evidence="1">
    <location>
        <begin position="220"/>
        <end position="248"/>
    </location>
</feature>
<feature type="domain" description="YdbS-like PH" evidence="2">
    <location>
        <begin position="62"/>
        <end position="141"/>
    </location>
</feature>
<keyword evidence="1" id="KW-0472">Membrane</keyword>
<proteinExistence type="predicted"/>
<comment type="caution">
    <text evidence="3">The sequence shown here is derived from an EMBL/GenBank/DDBJ whole genome shotgun (WGS) entry which is preliminary data.</text>
</comment>
<gene>
    <name evidence="3" type="ORF">ACFOZ1_03175</name>
</gene>
<dbReference type="InterPro" id="IPR005182">
    <property type="entry name" value="YdbS-like_PH"/>
</dbReference>
<feature type="transmembrane region" description="Helical" evidence="1">
    <location>
        <begin position="178"/>
        <end position="200"/>
    </location>
</feature>
<keyword evidence="1" id="KW-1133">Transmembrane helix</keyword>
<organism evidence="3 4">
    <name type="scientific">Gracilibacillus marinus</name>
    <dbReference type="NCBI Taxonomy" id="630535"/>
    <lineage>
        <taxon>Bacteria</taxon>
        <taxon>Bacillati</taxon>
        <taxon>Bacillota</taxon>
        <taxon>Bacilli</taxon>
        <taxon>Bacillales</taxon>
        <taxon>Bacillaceae</taxon>
        <taxon>Gracilibacillus</taxon>
    </lineage>
</organism>
<feature type="transmembrane region" description="Helical" evidence="1">
    <location>
        <begin position="12"/>
        <end position="34"/>
    </location>
</feature>
<feature type="transmembrane region" description="Helical" evidence="1">
    <location>
        <begin position="357"/>
        <end position="374"/>
    </location>
</feature>
<dbReference type="PANTHER" id="PTHR34473">
    <property type="entry name" value="UPF0699 TRANSMEMBRANE PROTEIN YDBS"/>
    <property type="match status" value="1"/>
</dbReference>
<evidence type="ECO:0000259" key="2">
    <source>
        <dbReference type="Pfam" id="PF03703"/>
    </source>
</evidence>
<feature type="transmembrane region" description="Helical" evidence="1">
    <location>
        <begin position="380"/>
        <end position="398"/>
    </location>
</feature>
<dbReference type="Pfam" id="PF03703">
    <property type="entry name" value="bPH_2"/>
    <property type="match status" value="3"/>
</dbReference>